<evidence type="ECO:0000256" key="2">
    <source>
        <dbReference type="ARBA" id="ARBA00022730"/>
    </source>
</evidence>
<dbReference type="Proteomes" id="UP000006051">
    <property type="component" value="Chromosome"/>
</dbReference>
<evidence type="ECO:0000256" key="1">
    <source>
        <dbReference type="ARBA" id="ARBA00010605"/>
    </source>
</evidence>
<name>I4A2X2_ORNRL</name>
<dbReference type="SUPFAM" id="SSF55658">
    <property type="entry name" value="L9 N-domain-like"/>
    <property type="match status" value="1"/>
</dbReference>
<feature type="domain" description="Ribosomal protein L9" evidence="8">
    <location>
        <begin position="13"/>
        <end position="40"/>
    </location>
</feature>
<comment type="similarity">
    <text evidence="1 7">Belongs to the bacterial ribosomal protein bL9 family.</text>
</comment>
<dbReference type="GO" id="GO:0005840">
    <property type="term" value="C:ribosome"/>
    <property type="evidence" value="ECO:0007669"/>
    <property type="project" value="UniProtKB-KW"/>
</dbReference>
<evidence type="ECO:0000256" key="4">
    <source>
        <dbReference type="ARBA" id="ARBA00022980"/>
    </source>
</evidence>
<keyword evidence="10" id="KW-1185">Reference proteome</keyword>
<dbReference type="Gene3D" id="3.10.430.100">
    <property type="entry name" value="Ribosomal protein L9, C-terminal domain"/>
    <property type="match status" value="1"/>
</dbReference>
<protein>
    <recommendedName>
        <fullName evidence="6 7">Large ribosomal subunit protein bL9</fullName>
    </recommendedName>
</protein>
<dbReference type="KEGG" id="orh:Ornrh_2174"/>
<dbReference type="AlphaFoldDB" id="I4A2X2"/>
<dbReference type="GO" id="GO:1990904">
    <property type="term" value="C:ribonucleoprotein complex"/>
    <property type="evidence" value="ECO:0007669"/>
    <property type="project" value="UniProtKB-KW"/>
</dbReference>
<keyword evidence="5 7" id="KW-0687">Ribonucleoprotein</keyword>
<dbReference type="InterPro" id="IPR036935">
    <property type="entry name" value="Ribosomal_bL9_N_sf"/>
</dbReference>
<reference evidence="9 10" key="1">
    <citation type="submission" date="2012-06" db="EMBL/GenBank/DDBJ databases">
        <title>The complete genome of Ornithobacterium rhinotracheale DSM 15997.</title>
        <authorList>
            <consortium name="US DOE Joint Genome Institute (JGI-PGF)"/>
            <person name="Lucas S."/>
            <person name="Copeland A."/>
            <person name="Lapidus A."/>
            <person name="Goodwin L."/>
            <person name="Pitluck S."/>
            <person name="Peters L."/>
            <person name="Mikhailova N."/>
            <person name="Teshima H."/>
            <person name="Kyrpides N."/>
            <person name="Mavromatis K."/>
            <person name="Pagani I."/>
            <person name="Ivanova N."/>
            <person name="Ovchinnikova G."/>
            <person name="Zeytun A."/>
            <person name="Detter J.C."/>
            <person name="Han C."/>
            <person name="Land M."/>
            <person name="Hauser L."/>
            <person name="Markowitz V."/>
            <person name="Cheng J.-F."/>
            <person name="Hugenholtz P."/>
            <person name="Woyke T."/>
            <person name="Wu D."/>
            <person name="Lang E."/>
            <person name="Kopitz M."/>
            <person name="Brambilla E."/>
            <person name="Klenk H.-P."/>
            <person name="Eisen J.A."/>
        </authorList>
    </citation>
    <scope>NUCLEOTIDE SEQUENCE [LARGE SCALE GENOMIC DNA]</scope>
    <source>
        <strain evidence="10">ATCC 51463 / DSM 15997 / CCUG 23171 / LMG 9086</strain>
    </source>
</reference>
<evidence type="ECO:0000256" key="7">
    <source>
        <dbReference type="HAMAP-Rule" id="MF_00503"/>
    </source>
</evidence>
<accession>I4A2X2</accession>
<proteinExistence type="inferred from homology"/>
<dbReference type="PANTHER" id="PTHR21368">
    <property type="entry name" value="50S RIBOSOMAL PROTEIN L9"/>
    <property type="match status" value="1"/>
</dbReference>
<evidence type="ECO:0000256" key="3">
    <source>
        <dbReference type="ARBA" id="ARBA00022884"/>
    </source>
</evidence>
<dbReference type="HOGENOM" id="CLU_078938_4_1_10"/>
<dbReference type="InterPro" id="IPR009027">
    <property type="entry name" value="Ribosomal_bL9/RNase_H1_N"/>
</dbReference>
<dbReference type="GO" id="GO:0019843">
    <property type="term" value="F:rRNA binding"/>
    <property type="evidence" value="ECO:0007669"/>
    <property type="project" value="UniProtKB-UniRule"/>
</dbReference>
<dbReference type="InterPro" id="IPR020594">
    <property type="entry name" value="Ribosomal_bL9_bac/chp"/>
</dbReference>
<evidence type="ECO:0000313" key="9">
    <source>
        <dbReference type="EMBL" id="AFL98306.1"/>
    </source>
</evidence>
<organism evidence="9 10">
    <name type="scientific">Ornithobacterium rhinotracheale (strain ATCC 51463 / DSM 15997 / CCUG 23171 / CIP 104009 / LMG 9086)</name>
    <dbReference type="NCBI Taxonomy" id="867902"/>
    <lineage>
        <taxon>Bacteria</taxon>
        <taxon>Pseudomonadati</taxon>
        <taxon>Bacteroidota</taxon>
        <taxon>Flavobacteriia</taxon>
        <taxon>Flavobacteriales</taxon>
        <taxon>Weeksellaceae</taxon>
        <taxon>Ornithobacterium</taxon>
    </lineage>
</organism>
<dbReference type="eggNOG" id="COG0359">
    <property type="taxonomic scope" value="Bacteria"/>
</dbReference>
<dbReference type="GeneID" id="97258762"/>
<dbReference type="InterPro" id="IPR020070">
    <property type="entry name" value="Ribosomal_bL9_N"/>
</dbReference>
<dbReference type="InterPro" id="IPR000244">
    <property type="entry name" value="Ribosomal_bL9"/>
</dbReference>
<evidence type="ECO:0000256" key="5">
    <source>
        <dbReference type="ARBA" id="ARBA00023274"/>
    </source>
</evidence>
<dbReference type="GO" id="GO:0006412">
    <property type="term" value="P:translation"/>
    <property type="evidence" value="ECO:0007669"/>
    <property type="project" value="UniProtKB-UniRule"/>
</dbReference>
<dbReference type="RefSeq" id="WP_014791823.1">
    <property type="nucleotide sequence ID" value="NC_018016.1"/>
</dbReference>
<keyword evidence="4 7" id="KW-0689">Ribosomal protein</keyword>
<dbReference type="PROSITE" id="PS00651">
    <property type="entry name" value="RIBOSOMAL_L9"/>
    <property type="match status" value="1"/>
</dbReference>
<dbReference type="NCBIfam" id="TIGR00158">
    <property type="entry name" value="L9"/>
    <property type="match status" value="1"/>
</dbReference>
<dbReference type="InterPro" id="IPR020069">
    <property type="entry name" value="Ribosomal_bL9_C"/>
</dbReference>
<evidence type="ECO:0000313" key="10">
    <source>
        <dbReference type="Proteomes" id="UP000006051"/>
    </source>
</evidence>
<dbReference type="PATRIC" id="fig|867902.3.peg.2127"/>
<comment type="function">
    <text evidence="7">Binds to the 23S rRNA.</text>
</comment>
<keyword evidence="3 7" id="KW-0694">RNA-binding</keyword>
<dbReference type="Pfam" id="PF03948">
    <property type="entry name" value="Ribosomal_L9_C"/>
    <property type="match status" value="1"/>
</dbReference>
<keyword evidence="2 7" id="KW-0699">rRNA-binding</keyword>
<dbReference type="HAMAP" id="MF_00503">
    <property type="entry name" value="Ribosomal_bL9"/>
    <property type="match status" value="1"/>
</dbReference>
<evidence type="ECO:0000259" key="8">
    <source>
        <dbReference type="PROSITE" id="PS00651"/>
    </source>
</evidence>
<dbReference type="SUPFAM" id="SSF55653">
    <property type="entry name" value="Ribosomal protein L9 C-domain"/>
    <property type="match status" value="1"/>
</dbReference>
<sequence>MQVILTKDVENLGFEFEVVSVKPGYGRNFLIPQGLAKLATPKNIEELNKVLEDRKAHEEALIAEANKIIEAVKGLELVIAAKVGEGDKLFGSVNNADLTDLLNQKGVNVERKHVSILGRNIKRLGSYTAIVKPHRSVQTEISFDIVPE</sequence>
<dbReference type="GO" id="GO:0003735">
    <property type="term" value="F:structural constituent of ribosome"/>
    <property type="evidence" value="ECO:0007669"/>
    <property type="project" value="InterPro"/>
</dbReference>
<dbReference type="EMBL" id="CP003283">
    <property type="protein sequence ID" value="AFL98306.1"/>
    <property type="molecule type" value="Genomic_DNA"/>
</dbReference>
<dbReference type="STRING" id="867902.Ornrh_2174"/>
<dbReference type="InterPro" id="IPR036791">
    <property type="entry name" value="Ribosomal_bL9_C_sf"/>
</dbReference>
<dbReference type="GeneID" id="71570254"/>
<dbReference type="Pfam" id="PF01281">
    <property type="entry name" value="Ribosomal_L9_N"/>
    <property type="match status" value="1"/>
</dbReference>
<evidence type="ECO:0000256" key="6">
    <source>
        <dbReference type="ARBA" id="ARBA00035292"/>
    </source>
</evidence>
<dbReference type="Gene3D" id="3.40.5.10">
    <property type="entry name" value="Ribosomal protein L9, N-terminal domain"/>
    <property type="match status" value="1"/>
</dbReference>
<gene>
    <name evidence="7" type="primary">rplI</name>
    <name evidence="9" type="ordered locus">Ornrh_2174</name>
</gene>